<evidence type="ECO:0000313" key="1">
    <source>
        <dbReference type="EMBL" id="KAG0434844.1"/>
    </source>
</evidence>
<feature type="non-terminal residue" evidence="1">
    <location>
        <position position="1"/>
    </location>
</feature>
<comment type="caution">
    <text evidence="1">The sequence shown here is derived from an EMBL/GenBank/DDBJ whole genome shotgun (WGS) entry which is preliminary data.</text>
</comment>
<dbReference type="Proteomes" id="UP000805193">
    <property type="component" value="Unassembled WGS sequence"/>
</dbReference>
<evidence type="ECO:0000313" key="2">
    <source>
        <dbReference type="Proteomes" id="UP000805193"/>
    </source>
</evidence>
<sequence>EAAQGPRPRGLAALRHKGTHGEAGTSEEPCREGSWDPRVLASLEAQGFTRSPSASTLTYAFGRPKPAFEPSPLGLGCPPRGARDSPNSAQSGTLKENHTNEKSCSQLVAGLKCPSGSLERKSVPQSSSLGGAGEDPPVFPLGRPRPSTSVQPELLSVAQRRALFEGHARLAAATQVGTRLAHPHPCQNLSNFGKVSLEESSENSPDVSPEVWLETLPGVSRVPRLYPVLPPVDLHKGPVGLEHATRSLATPSGGSTELALVHTQSVYRRKLVSAPARPAEPVEETPPRDQTLARILALGEEAAVQEGVMRQASRALALCRAMPEFSGSAEQVEGERLLLLAAERQQACLAEAERLKTQGGCAGQGQSPAGRASLTLSCLELPLRKDFLAAQLQGALGGDVHHFVCLVKQGPHVLASQMLSTAGGQSTLRFTNHMTLLDLAPDFLVTVHVCALQTKKETLPHDRKYRIGTKAKLKLTPRVDKTSGKTGGQAADCGPLRPSFGLVGVVHLTLANWRRSTFHLDKVPAHSPLEGTLLAQLKLRPQQHPQVRGFLTMFEDVGGLGAWHRRWCLLAKNRLSFWRYPEDEGTKEPKGWLDLHESGDVDSHLVSRDVCARPHTLALAVAGVQRLLSADTREEAKRWCAGLNAALHWTRTWAC</sequence>
<reference evidence="1 2" key="1">
    <citation type="journal article" date="2020" name="Cell">
        <title>Large-Scale Comparative Analyses of Tick Genomes Elucidate Their Genetic Diversity and Vector Capacities.</title>
        <authorList>
            <consortium name="Tick Genome and Microbiome Consortium (TIGMIC)"/>
            <person name="Jia N."/>
            <person name="Wang J."/>
            <person name="Shi W."/>
            <person name="Du L."/>
            <person name="Sun Y."/>
            <person name="Zhan W."/>
            <person name="Jiang J.F."/>
            <person name="Wang Q."/>
            <person name="Zhang B."/>
            <person name="Ji P."/>
            <person name="Bell-Sakyi L."/>
            <person name="Cui X.M."/>
            <person name="Yuan T.T."/>
            <person name="Jiang B.G."/>
            <person name="Yang W.F."/>
            <person name="Lam T.T."/>
            <person name="Chang Q.C."/>
            <person name="Ding S.J."/>
            <person name="Wang X.J."/>
            <person name="Zhu J.G."/>
            <person name="Ruan X.D."/>
            <person name="Zhao L."/>
            <person name="Wei J.T."/>
            <person name="Ye R.Z."/>
            <person name="Que T.C."/>
            <person name="Du C.H."/>
            <person name="Zhou Y.H."/>
            <person name="Cheng J.X."/>
            <person name="Dai P.F."/>
            <person name="Guo W.B."/>
            <person name="Han X.H."/>
            <person name="Huang E.J."/>
            <person name="Li L.F."/>
            <person name="Wei W."/>
            <person name="Gao Y.C."/>
            <person name="Liu J.Z."/>
            <person name="Shao H.Z."/>
            <person name="Wang X."/>
            <person name="Wang C.C."/>
            <person name="Yang T.C."/>
            <person name="Huo Q.B."/>
            <person name="Li W."/>
            <person name="Chen H.Y."/>
            <person name="Chen S.E."/>
            <person name="Zhou L.G."/>
            <person name="Ni X.B."/>
            <person name="Tian J.H."/>
            <person name="Sheng Y."/>
            <person name="Liu T."/>
            <person name="Pan Y.S."/>
            <person name="Xia L.Y."/>
            <person name="Li J."/>
            <person name="Zhao F."/>
            <person name="Cao W.C."/>
        </authorList>
    </citation>
    <scope>NUCLEOTIDE SEQUENCE [LARGE SCALE GENOMIC DNA]</scope>
    <source>
        <strain evidence="1">Iper-2018</strain>
    </source>
</reference>
<dbReference type="EMBL" id="JABSTQ010008132">
    <property type="protein sequence ID" value="KAG0434844.1"/>
    <property type="molecule type" value="Genomic_DNA"/>
</dbReference>
<protein>
    <submittedName>
        <fullName evidence="1">Uncharacterized protein</fullName>
    </submittedName>
</protein>
<gene>
    <name evidence="1" type="ORF">HPB47_018835</name>
</gene>
<proteinExistence type="predicted"/>
<accession>A0AC60QJQ9</accession>
<keyword evidence="2" id="KW-1185">Reference proteome</keyword>
<organism evidence="1 2">
    <name type="scientific">Ixodes persulcatus</name>
    <name type="common">Taiga tick</name>
    <dbReference type="NCBI Taxonomy" id="34615"/>
    <lineage>
        <taxon>Eukaryota</taxon>
        <taxon>Metazoa</taxon>
        <taxon>Ecdysozoa</taxon>
        <taxon>Arthropoda</taxon>
        <taxon>Chelicerata</taxon>
        <taxon>Arachnida</taxon>
        <taxon>Acari</taxon>
        <taxon>Parasitiformes</taxon>
        <taxon>Ixodida</taxon>
        <taxon>Ixodoidea</taxon>
        <taxon>Ixodidae</taxon>
        <taxon>Ixodinae</taxon>
        <taxon>Ixodes</taxon>
    </lineage>
</organism>
<name>A0AC60QJQ9_IXOPE</name>